<evidence type="ECO:0000256" key="6">
    <source>
        <dbReference type="ARBA" id="ARBA00022801"/>
    </source>
</evidence>
<evidence type="ECO:0000256" key="5">
    <source>
        <dbReference type="ARBA" id="ARBA00022723"/>
    </source>
</evidence>
<evidence type="ECO:0000256" key="8">
    <source>
        <dbReference type="ARBA" id="ARBA00023049"/>
    </source>
</evidence>
<organism evidence="11 12">
    <name type="scientific">Ruminococcus gauvreauii</name>
    <dbReference type="NCBI Taxonomy" id="438033"/>
    <lineage>
        <taxon>Bacteria</taxon>
        <taxon>Bacillati</taxon>
        <taxon>Bacillota</taxon>
        <taxon>Clostridia</taxon>
        <taxon>Eubacteriales</taxon>
        <taxon>Oscillospiraceae</taxon>
        <taxon>Ruminococcus</taxon>
    </lineage>
</organism>
<sequence>MDKKSIWTKYHKEQKQELNQICEKYKNYLTIGKTERECVSLMIKEAESYGYRDLRAIIDNGEKLKPQDRVYIEKMGKTVMFFQVGEECLEHGMNILGAHIDSPRLDVKQIPLYEKSEFAYLDAHYYGGIKKYQWLALPLAIHGVVVKKDGTVVTISIGEKETDPVFVMSDLLVHLSSKQMKQNAGTFIDGEQMDLLIGNMPADIEEKESVKLGVLAILKEAYDIEEEDFMSAELEIVPAGAARDCGLDRSMIMGYGQDDRVCAFTSFMAMMQLEKTDRTCCCILADKEEIGSVGATGMQSRFFENAVAELMACTEGYSDLRLRRALENSSMMSSDVSAAYDPMYADVFEDKNSAFFSHGIVLNKYTGSRGKSGSNDANPEFIAALRAILDKNGVCYQTAELGRVDAGGGGTIAYIMANYGMNVIDCGVAVLCMHAPWEVASKADIYEAVKCYRSFLREA</sequence>
<evidence type="ECO:0000313" key="11">
    <source>
        <dbReference type="EMBL" id="UWP59517.1"/>
    </source>
</evidence>
<dbReference type="EMBL" id="CP102290">
    <property type="protein sequence ID" value="UWP59517.1"/>
    <property type="molecule type" value="Genomic_DNA"/>
</dbReference>
<dbReference type="Proteomes" id="UP001060164">
    <property type="component" value="Chromosome"/>
</dbReference>
<dbReference type="Gene3D" id="3.40.630.10">
    <property type="entry name" value="Zn peptidases"/>
    <property type="match status" value="1"/>
</dbReference>
<dbReference type="InterPro" id="IPR023358">
    <property type="entry name" value="Peptidase_M18_dom2"/>
</dbReference>
<evidence type="ECO:0000313" key="12">
    <source>
        <dbReference type="Proteomes" id="UP001060164"/>
    </source>
</evidence>
<keyword evidence="12" id="KW-1185">Reference proteome</keyword>
<dbReference type="SUPFAM" id="SSF53187">
    <property type="entry name" value="Zn-dependent exopeptidases"/>
    <property type="match status" value="1"/>
</dbReference>
<protein>
    <recommendedName>
        <fullName evidence="10">M18 family aminopeptidase</fullName>
        <ecNumber evidence="10">3.4.11.-</ecNumber>
    </recommendedName>
</protein>
<evidence type="ECO:0000256" key="7">
    <source>
        <dbReference type="ARBA" id="ARBA00022833"/>
    </source>
</evidence>
<dbReference type="GO" id="GO:0004177">
    <property type="term" value="F:aminopeptidase activity"/>
    <property type="evidence" value="ECO:0007669"/>
    <property type="project" value="UniProtKB-KW"/>
</dbReference>
<evidence type="ECO:0000256" key="4">
    <source>
        <dbReference type="ARBA" id="ARBA00022670"/>
    </source>
</evidence>
<dbReference type="EC" id="3.4.11.-" evidence="10"/>
<evidence type="ECO:0000256" key="9">
    <source>
        <dbReference type="RuleBase" id="RU004386"/>
    </source>
</evidence>
<evidence type="ECO:0000256" key="1">
    <source>
        <dbReference type="ARBA" id="ARBA00001947"/>
    </source>
</evidence>
<dbReference type="InterPro" id="IPR001948">
    <property type="entry name" value="Peptidase_M18"/>
</dbReference>
<dbReference type="RefSeq" id="WP_028527896.1">
    <property type="nucleotide sequence ID" value="NZ_CABLBR010000005.1"/>
</dbReference>
<dbReference type="PANTHER" id="PTHR28570">
    <property type="entry name" value="ASPARTYL AMINOPEPTIDASE"/>
    <property type="match status" value="1"/>
</dbReference>
<dbReference type="PANTHER" id="PTHR28570:SF2">
    <property type="entry name" value="M18 FAMILY AMINOPEPTIDASE 1-RELATED"/>
    <property type="match status" value="1"/>
</dbReference>
<comment type="cofactor">
    <cofactor evidence="1 10">
        <name>Zn(2+)</name>
        <dbReference type="ChEBI" id="CHEBI:29105"/>
    </cofactor>
</comment>
<keyword evidence="3 9" id="KW-0031">Aminopeptidase</keyword>
<dbReference type="Gene3D" id="2.30.250.10">
    <property type="entry name" value="Aminopeptidase i, Domain 2"/>
    <property type="match status" value="1"/>
</dbReference>
<keyword evidence="5 9" id="KW-0479">Metal-binding</keyword>
<dbReference type="NCBIfam" id="NF002600">
    <property type="entry name" value="PRK02256.1"/>
    <property type="match status" value="1"/>
</dbReference>
<name>A0ABY5VGT7_9FIRM</name>
<dbReference type="Pfam" id="PF02127">
    <property type="entry name" value="Peptidase_M18"/>
    <property type="match status" value="1"/>
</dbReference>
<keyword evidence="8 9" id="KW-0482">Metalloprotease</keyword>
<evidence type="ECO:0000256" key="3">
    <source>
        <dbReference type="ARBA" id="ARBA00022438"/>
    </source>
</evidence>
<evidence type="ECO:0000256" key="10">
    <source>
        <dbReference type="RuleBase" id="RU004387"/>
    </source>
</evidence>
<keyword evidence="7 9" id="KW-0862">Zinc</keyword>
<keyword evidence="4 9" id="KW-0645">Protease</keyword>
<accession>A0ABY5VGT7</accession>
<proteinExistence type="inferred from homology"/>
<reference evidence="11" key="1">
    <citation type="journal article" date="2022" name="Cell">
        <title>Design, construction, and in vivo augmentation of a complex gut microbiome.</title>
        <authorList>
            <person name="Cheng A.G."/>
            <person name="Ho P.Y."/>
            <person name="Aranda-Diaz A."/>
            <person name="Jain S."/>
            <person name="Yu F.B."/>
            <person name="Meng X."/>
            <person name="Wang M."/>
            <person name="Iakiviak M."/>
            <person name="Nagashima K."/>
            <person name="Zhao A."/>
            <person name="Murugkar P."/>
            <person name="Patil A."/>
            <person name="Atabakhsh K."/>
            <person name="Weakley A."/>
            <person name="Yan J."/>
            <person name="Brumbaugh A.R."/>
            <person name="Higginbottom S."/>
            <person name="Dimas A."/>
            <person name="Shiver A.L."/>
            <person name="Deutschbauer A."/>
            <person name="Neff N."/>
            <person name="Sonnenburg J.L."/>
            <person name="Huang K.C."/>
            <person name="Fischbach M.A."/>
        </authorList>
    </citation>
    <scope>NUCLEOTIDE SEQUENCE</scope>
    <source>
        <strain evidence="11">DSM 19829</strain>
    </source>
</reference>
<gene>
    <name evidence="11" type="ORF">NQ502_00160</name>
</gene>
<dbReference type="SUPFAM" id="SSF101821">
    <property type="entry name" value="Aminopeptidase/glucanase lid domain"/>
    <property type="match status" value="1"/>
</dbReference>
<keyword evidence="6 9" id="KW-0378">Hydrolase</keyword>
<evidence type="ECO:0000256" key="2">
    <source>
        <dbReference type="ARBA" id="ARBA00008290"/>
    </source>
</evidence>
<comment type="similarity">
    <text evidence="2 9">Belongs to the peptidase M18 family.</text>
</comment>
<dbReference type="PRINTS" id="PR00932">
    <property type="entry name" value="AMINO1PTASE"/>
</dbReference>